<comment type="subcellular location">
    <subcellularLocation>
        <location evidence="1">Membrane</location>
        <topology evidence="1">Multi-pass membrane protein</topology>
    </subcellularLocation>
</comment>
<sequence>MNGTVPPYIAEWFQELPVVYIVFIGVCACVFVAITVATAILVWRIHYFVPNEYVQADLYFIVLVPFIVSSVCLIGNIIPRAAPVTYAIGLVFLMLCLHITVLIIIRLFGTRNGMAKWLLEHNKVLHFDVRPYCCCCHCLPGMSPTPKKVRRLTYFVRQSPIVRVVLQVAIVILGVEGISDQSAILQVLNGLGVASTLIAVFVCHVFVTATKAIKIQEVLTPFNMYVIFRCVDTTQMLYTFQKFILDLIAKNGGMGGLSMATPAMVARFWHNVAMTFEVALVCFVMFRNIRPGKSEFFTDASNTAKVGNPLPLADL</sequence>
<dbReference type="InterPro" id="IPR005178">
    <property type="entry name" value="Ostalpha/TMEM184C"/>
</dbReference>
<keyword evidence="3 5" id="KW-1133">Transmembrane helix</keyword>
<reference evidence="6 7" key="1">
    <citation type="submission" date="2014-10" db="EMBL/GenBank/DDBJ databases">
        <title>Draft genome of the hookworm Ancylostoma caninum.</title>
        <authorList>
            <person name="Mitreva M."/>
        </authorList>
    </citation>
    <scope>NUCLEOTIDE SEQUENCE [LARGE SCALE GENOMIC DNA]</scope>
    <source>
        <strain evidence="6 7">Baltimore</strain>
    </source>
</reference>
<keyword evidence="7" id="KW-1185">Reference proteome</keyword>
<dbReference type="PANTHER" id="PTHR23423">
    <property type="entry name" value="ORGANIC SOLUTE TRANSPORTER-RELATED"/>
    <property type="match status" value="1"/>
</dbReference>
<feature type="transmembrane region" description="Helical" evidence="5">
    <location>
        <begin position="20"/>
        <end position="46"/>
    </location>
</feature>
<evidence type="ECO:0000256" key="5">
    <source>
        <dbReference type="SAM" id="Phobius"/>
    </source>
</evidence>
<evidence type="ECO:0000313" key="6">
    <source>
        <dbReference type="EMBL" id="RCN51932.1"/>
    </source>
</evidence>
<dbReference type="SMART" id="SM01417">
    <property type="entry name" value="Solute_trans_a"/>
    <property type="match status" value="1"/>
</dbReference>
<feature type="transmembrane region" description="Helical" evidence="5">
    <location>
        <begin position="160"/>
        <end position="178"/>
    </location>
</feature>
<gene>
    <name evidence="6" type="ORF">ANCCAN_02020</name>
</gene>
<evidence type="ECO:0000256" key="2">
    <source>
        <dbReference type="ARBA" id="ARBA00022692"/>
    </source>
</evidence>
<keyword evidence="2 5" id="KW-0812">Transmembrane</keyword>
<evidence type="ECO:0000256" key="3">
    <source>
        <dbReference type="ARBA" id="ARBA00022989"/>
    </source>
</evidence>
<comment type="caution">
    <text evidence="6">The sequence shown here is derived from an EMBL/GenBank/DDBJ whole genome shotgun (WGS) entry which is preliminary data.</text>
</comment>
<evidence type="ECO:0000313" key="7">
    <source>
        <dbReference type="Proteomes" id="UP000252519"/>
    </source>
</evidence>
<accession>A0A368H5R0</accession>
<protein>
    <submittedName>
        <fullName evidence="6">Uncharacterized protein</fullName>
    </submittedName>
</protein>
<feature type="transmembrane region" description="Helical" evidence="5">
    <location>
        <begin position="84"/>
        <end position="108"/>
    </location>
</feature>
<dbReference type="GO" id="GO:0016020">
    <property type="term" value="C:membrane"/>
    <property type="evidence" value="ECO:0007669"/>
    <property type="project" value="UniProtKB-SubCell"/>
</dbReference>
<dbReference type="EMBL" id="JOJR01000010">
    <property type="protein sequence ID" value="RCN51932.1"/>
    <property type="molecule type" value="Genomic_DNA"/>
</dbReference>
<proteinExistence type="predicted"/>
<evidence type="ECO:0000256" key="1">
    <source>
        <dbReference type="ARBA" id="ARBA00004141"/>
    </source>
</evidence>
<feature type="transmembrane region" description="Helical" evidence="5">
    <location>
        <begin position="58"/>
        <end position="78"/>
    </location>
</feature>
<dbReference type="OrthoDB" id="5863350at2759"/>
<dbReference type="STRING" id="29170.A0A368H5R0"/>
<dbReference type="AlphaFoldDB" id="A0A368H5R0"/>
<dbReference type="Pfam" id="PF03619">
    <property type="entry name" value="Solute_trans_a"/>
    <property type="match status" value="1"/>
</dbReference>
<feature type="transmembrane region" description="Helical" evidence="5">
    <location>
        <begin position="268"/>
        <end position="286"/>
    </location>
</feature>
<dbReference type="Proteomes" id="UP000252519">
    <property type="component" value="Unassembled WGS sequence"/>
</dbReference>
<name>A0A368H5R0_ANCCA</name>
<keyword evidence="4 5" id="KW-0472">Membrane</keyword>
<feature type="transmembrane region" description="Helical" evidence="5">
    <location>
        <begin position="184"/>
        <end position="207"/>
    </location>
</feature>
<evidence type="ECO:0000256" key="4">
    <source>
        <dbReference type="ARBA" id="ARBA00023136"/>
    </source>
</evidence>
<organism evidence="6 7">
    <name type="scientific">Ancylostoma caninum</name>
    <name type="common">Dog hookworm</name>
    <dbReference type="NCBI Taxonomy" id="29170"/>
    <lineage>
        <taxon>Eukaryota</taxon>
        <taxon>Metazoa</taxon>
        <taxon>Ecdysozoa</taxon>
        <taxon>Nematoda</taxon>
        <taxon>Chromadorea</taxon>
        <taxon>Rhabditida</taxon>
        <taxon>Rhabditina</taxon>
        <taxon>Rhabditomorpha</taxon>
        <taxon>Strongyloidea</taxon>
        <taxon>Ancylostomatidae</taxon>
        <taxon>Ancylostomatinae</taxon>
        <taxon>Ancylostoma</taxon>
    </lineage>
</organism>